<feature type="compositionally biased region" description="Basic and acidic residues" evidence="1">
    <location>
        <begin position="31"/>
        <end position="41"/>
    </location>
</feature>
<accession>A0A1B8GKZ2</accession>
<gene>
    <name evidence="2" type="ORF">VE01_05373</name>
</gene>
<feature type="region of interest" description="Disordered" evidence="1">
    <location>
        <begin position="1"/>
        <end position="41"/>
    </location>
</feature>
<dbReference type="AlphaFoldDB" id="A0A1B8GKZ2"/>
<sequence length="131" mass="14802">MDGLQAGKAARWADDKAAGPEDGVAMPWPSRENDHAWKDPQHARQDLQHTWVKHAWKDLQHAWKDLQHAWIDLQIAIRTITIDDLQMVCVAPGWKIARGTASRAKKMEQGEVPWITESAGALEIEKHGERG</sequence>
<reference evidence="2 3" key="1">
    <citation type="submission" date="2016-03" db="EMBL/GenBank/DDBJ databases">
        <title>Comparative genomics of Pseudogymnoascus destructans, the fungus causing white-nose syndrome of bats.</title>
        <authorList>
            <person name="Palmer J.M."/>
            <person name="Drees K.P."/>
            <person name="Foster J.T."/>
            <person name="Lindner D.L."/>
        </authorList>
    </citation>
    <scope>NUCLEOTIDE SEQUENCE [LARGE SCALE GENOMIC DNA]</scope>
    <source>
        <strain evidence="2 3">UAMH 10579</strain>
    </source>
</reference>
<name>A0A1B8GKZ2_9PEZI</name>
<proteinExistence type="predicted"/>
<dbReference type="Proteomes" id="UP000091956">
    <property type="component" value="Unassembled WGS sequence"/>
</dbReference>
<protein>
    <submittedName>
        <fullName evidence="2">Uncharacterized protein</fullName>
    </submittedName>
</protein>
<evidence type="ECO:0000256" key="1">
    <source>
        <dbReference type="SAM" id="MobiDB-lite"/>
    </source>
</evidence>
<reference evidence="3" key="2">
    <citation type="journal article" date="2018" name="Nat. Commun.">
        <title>Extreme sensitivity to ultraviolet light in the fungal pathogen causing white-nose syndrome of bats.</title>
        <authorList>
            <person name="Palmer J.M."/>
            <person name="Drees K.P."/>
            <person name="Foster J.T."/>
            <person name="Lindner D.L."/>
        </authorList>
    </citation>
    <scope>NUCLEOTIDE SEQUENCE [LARGE SCALE GENOMIC DNA]</scope>
    <source>
        <strain evidence="3">UAMH 10579</strain>
    </source>
</reference>
<evidence type="ECO:0000313" key="3">
    <source>
        <dbReference type="Proteomes" id="UP000091956"/>
    </source>
</evidence>
<dbReference type="GeneID" id="28838759"/>
<keyword evidence="3" id="KW-1185">Reference proteome</keyword>
<organism evidence="2 3">
    <name type="scientific">Pseudogymnoascus verrucosus</name>
    <dbReference type="NCBI Taxonomy" id="342668"/>
    <lineage>
        <taxon>Eukaryota</taxon>
        <taxon>Fungi</taxon>
        <taxon>Dikarya</taxon>
        <taxon>Ascomycota</taxon>
        <taxon>Pezizomycotina</taxon>
        <taxon>Leotiomycetes</taxon>
        <taxon>Thelebolales</taxon>
        <taxon>Thelebolaceae</taxon>
        <taxon>Pseudogymnoascus</taxon>
    </lineage>
</organism>
<dbReference type="EMBL" id="KV460227">
    <property type="protein sequence ID" value="OBT96510.1"/>
    <property type="molecule type" value="Genomic_DNA"/>
</dbReference>
<dbReference type="RefSeq" id="XP_018130243.1">
    <property type="nucleotide sequence ID" value="XM_018274837.1"/>
</dbReference>
<evidence type="ECO:0000313" key="2">
    <source>
        <dbReference type="EMBL" id="OBT96510.1"/>
    </source>
</evidence>